<feature type="compositionally biased region" description="Basic residues" evidence="16">
    <location>
        <begin position="321"/>
        <end position="333"/>
    </location>
</feature>
<keyword evidence="4" id="KW-0479">Metal-binding</keyword>
<reference evidence="19 20" key="1">
    <citation type="submission" date="2014-04" db="EMBL/GenBank/DDBJ databases">
        <title>Evolutionary Origins and Diversification of the Mycorrhizal Mutualists.</title>
        <authorList>
            <consortium name="DOE Joint Genome Institute"/>
            <consortium name="Mycorrhizal Genomics Consortium"/>
            <person name="Kohler A."/>
            <person name="Kuo A."/>
            <person name="Nagy L.G."/>
            <person name="Floudas D."/>
            <person name="Copeland A."/>
            <person name="Barry K.W."/>
            <person name="Cichocki N."/>
            <person name="Veneault-Fourrey C."/>
            <person name="LaButti K."/>
            <person name="Lindquist E.A."/>
            <person name="Lipzen A."/>
            <person name="Lundell T."/>
            <person name="Morin E."/>
            <person name="Murat C."/>
            <person name="Riley R."/>
            <person name="Ohm R."/>
            <person name="Sun H."/>
            <person name="Tunlid A."/>
            <person name="Henrissat B."/>
            <person name="Grigoriev I.V."/>
            <person name="Hibbett D.S."/>
            <person name="Martin F."/>
        </authorList>
    </citation>
    <scope>NUCLEOTIDE SEQUENCE [LARGE SCALE GENOMIC DNA]</scope>
    <source>
        <strain evidence="19 20">Koide BX008</strain>
    </source>
</reference>
<evidence type="ECO:0000256" key="5">
    <source>
        <dbReference type="ARBA" id="ARBA00022729"/>
    </source>
</evidence>
<keyword evidence="20" id="KW-1185">Reference proteome</keyword>
<dbReference type="GO" id="GO:0004497">
    <property type="term" value="F:monooxygenase activity"/>
    <property type="evidence" value="ECO:0007669"/>
    <property type="project" value="UniProtKB-KW"/>
</dbReference>
<protein>
    <recommendedName>
        <fullName evidence="15">lytic cellulose monooxygenase (C4-dehydrogenating)</fullName>
        <ecNumber evidence="15">1.14.99.56</ecNumber>
    </recommendedName>
</protein>
<dbReference type="GO" id="GO:0046872">
    <property type="term" value="F:metal ion binding"/>
    <property type="evidence" value="ECO:0007669"/>
    <property type="project" value="UniProtKB-KW"/>
</dbReference>
<keyword evidence="11" id="KW-0119">Carbohydrate metabolism</keyword>
<accession>A0A0C2X7F8</accession>
<dbReference type="PANTHER" id="PTHR33353:SF10">
    <property type="entry name" value="ENDO-BETA-1,4-GLUCANASE D"/>
    <property type="match status" value="1"/>
</dbReference>
<evidence type="ECO:0000256" key="10">
    <source>
        <dbReference type="ARBA" id="ARBA00023157"/>
    </source>
</evidence>
<keyword evidence="6" id="KW-0136">Cellulose degradation</keyword>
<evidence type="ECO:0000256" key="17">
    <source>
        <dbReference type="SAM" id="SignalP"/>
    </source>
</evidence>
<keyword evidence="3" id="KW-0964">Secreted</keyword>
<organism evidence="19 20">
    <name type="scientific">Amanita muscaria (strain Koide BX008)</name>
    <dbReference type="NCBI Taxonomy" id="946122"/>
    <lineage>
        <taxon>Eukaryota</taxon>
        <taxon>Fungi</taxon>
        <taxon>Dikarya</taxon>
        <taxon>Basidiomycota</taxon>
        <taxon>Agaricomycotina</taxon>
        <taxon>Agaricomycetes</taxon>
        <taxon>Agaricomycetidae</taxon>
        <taxon>Agaricales</taxon>
        <taxon>Pluteineae</taxon>
        <taxon>Amanitaceae</taxon>
        <taxon>Amanita</taxon>
    </lineage>
</organism>
<dbReference type="InterPro" id="IPR005103">
    <property type="entry name" value="AA9_LPMO"/>
</dbReference>
<keyword evidence="12" id="KW-0624">Polysaccharide degradation</keyword>
<evidence type="ECO:0000256" key="11">
    <source>
        <dbReference type="ARBA" id="ARBA00023277"/>
    </source>
</evidence>
<evidence type="ECO:0000256" key="9">
    <source>
        <dbReference type="ARBA" id="ARBA00023033"/>
    </source>
</evidence>
<evidence type="ECO:0000313" key="20">
    <source>
        <dbReference type="Proteomes" id="UP000054549"/>
    </source>
</evidence>
<dbReference type="EC" id="1.14.99.56" evidence="15"/>
<name>A0A0C2X7F8_AMAMK</name>
<gene>
    <name evidence="19" type="ORF">M378DRAFT_162171</name>
</gene>
<evidence type="ECO:0000256" key="4">
    <source>
        <dbReference type="ARBA" id="ARBA00022723"/>
    </source>
</evidence>
<keyword evidence="9 19" id="KW-0503">Monooxygenase</keyword>
<feature type="chain" id="PRO_5002158521" description="lytic cellulose monooxygenase (C4-dehydrogenating)" evidence="17">
    <location>
        <begin position="25"/>
        <end position="360"/>
    </location>
</feature>
<evidence type="ECO:0000256" key="8">
    <source>
        <dbReference type="ARBA" id="ARBA00023008"/>
    </source>
</evidence>
<feature type="compositionally biased region" description="Gly residues" evidence="16">
    <location>
        <begin position="277"/>
        <end position="289"/>
    </location>
</feature>
<dbReference type="OrthoDB" id="4849160at2759"/>
<dbReference type="GO" id="GO:0030245">
    <property type="term" value="P:cellulose catabolic process"/>
    <property type="evidence" value="ECO:0007669"/>
    <property type="project" value="UniProtKB-KW"/>
</dbReference>
<evidence type="ECO:0000256" key="1">
    <source>
        <dbReference type="ARBA" id="ARBA00001973"/>
    </source>
</evidence>
<evidence type="ECO:0000256" key="12">
    <source>
        <dbReference type="ARBA" id="ARBA00023326"/>
    </source>
</evidence>
<evidence type="ECO:0000313" key="19">
    <source>
        <dbReference type="EMBL" id="KIL65236.1"/>
    </source>
</evidence>
<evidence type="ECO:0000256" key="2">
    <source>
        <dbReference type="ARBA" id="ARBA00004613"/>
    </source>
</evidence>
<proteinExistence type="inferred from homology"/>
<dbReference type="Proteomes" id="UP000054549">
    <property type="component" value="Unassembled WGS sequence"/>
</dbReference>
<evidence type="ECO:0000256" key="6">
    <source>
        <dbReference type="ARBA" id="ARBA00023001"/>
    </source>
</evidence>
<dbReference type="CDD" id="cd21175">
    <property type="entry name" value="LPMO_AA9"/>
    <property type="match status" value="1"/>
</dbReference>
<evidence type="ECO:0000256" key="15">
    <source>
        <dbReference type="ARBA" id="ARBA00047174"/>
    </source>
</evidence>
<feature type="domain" description="Auxiliary Activity family 9 catalytic" evidence="18">
    <location>
        <begin position="25"/>
        <end position="227"/>
    </location>
</feature>
<dbReference type="STRING" id="946122.A0A0C2X7F8"/>
<keyword evidence="7" id="KW-0560">Oxidoreductase</keyword>
<dbReference type="AlphaFoldDB" id="A0A0C2X7F8"/>
<comment type="subcellular location">
    <subcellularLocation>
        <location evidence="2">Secreted</location>
    </subcellularLocation>
</comment>
<feature type="compositionally biased region" description="Low complexity" evidence="16">
    <location>
        <begin position="299"/>
        <end position="319"/>
    </location>
</feature>
<comment type="catalytic activity">
    <reaction evidence="14">
        <text>[(1-&gt;4)-beta-D-glucosyl]n+m + reduced acceptor + O2 = 4-dehydro-beta-D-glucosyl-[(1-&gt;4)-beta-D-glucosyl]n-1 + [(1-&gt;4)-beta-D-glucosyl]m + acceptor + H2O.</text>
        <dbReference type="EC" id="1.14.99.56"/>
    </reaction>
</comment>
<feature type="region of interest" description="Disordered" evidence="16">
    <location>
        <begin position="248"/>
        <end position="360"/>
    </location>
</feature>
<keyword evidence="8" id="KW-0186">Copper</keyword>
<dbReference type="InParanoid" id="A0A0C2X7F8"/>
<dbReference type="HOGENOM" id="CLU_031730_2_2_1"/>
<evidence type="ECO:0000259" key="18">
    <source>
        <dbReference type="Pfam" id="PF03443"/>
    </source>
</evidence>
<dbReference type="PANTHER" id="PTHR33353">
    <property type="entry name" value="PUTATIVE (AFU_ORTHOLOGUE AFUA_1G12560)-RELATED"/>
    <property type="match status" value="1"/>
</dbReference>
<dbReference type="Gene3D" id="2.70.50.70">
    <property type="match status" value="1"/>
</dbReference>
<dbReference type="EMBL" id="KN818243">
    <property type="protein sequence ID" value="KIL65236.1"/>
    <property type="molecule type" value="Genomic_DNA"/>
</dbReference>
<evidence type="ECO:0000256" key="7">
    <source>
        <dbReference type="ARBA" id="ARBA00023002"/>
    </source>
</evidence>
<feature type="signal peptide" evidence="17">
    <location>
        <begin position="1"/>
        <end position="24"/>
    </location>
</feature>
<evidence type="ECO:0000256" key="16">
    <source>
        <dbReference type="SAM" id="MobiDB-lite"/>
    </source>
</evidence>
<feature type="compositionally biased region" description="Low complexity" evidence="16">
    <location>
        <begin position="248"/>
        <end position="276"/>
    </location>
</feature>
<dbReference type="Pfam" id="PF03443">
    <property type="entry name" value="AA9"/>
    <property type="match status" value="1"/>
</dbReference>
<comment type="cofactor">
    <cofactor evidence="1">
        <name>Cu(2+)</name>
        <dbReference type="ChEBI" id="CHEBI:29036"/>
    </cofactor>
</comment>
<evidence type="ECO:0000256" key="3">
    <source>
        <dbReference type="ARBA" id="ARBA00022525"/>
    </source>
</evidence>
<dbReference type="InterPro" id="IPR049892">
    <property type="entry name" value="AA9"/>
</dbReference>
<evidence type="ECO:0000256" key="13">
    <source>
        <dbReference type="ARBA" id="ARBA00044502"/>
    </source>
</evidence>
<dbReference type="GO" id="GO:0005576">
    <property type="term" value="C:extracellular region"/>
    <property type="evidence" value="ECO:0007669"/>
    <property type="project" value="UniProtKB-SubCell"/>
</dbReference>
<comment type="similarity">
    <text evidence="13">Belongs to the polysaccharide monooxygenase AA9 family.</text>
</comment>
<evidence type="ECO:0000256" key="14">
    <source>
        <dbReference type="ARBA" id="ARBA00045077"/>
    </source>
</evidence>
<keyword evidence="10" id="KW-1015">Disulfide bond</keyword>
<keyword evidence="5 17" id="KW-0732">Signal</keyword>
<sequence>MKFSTTLALFSSLILTTLAPTISAHGFVHQVIIDGTSYIGNPPNAAQNTSPLRQVSDVGPVKGATNPNVNCGLDAQLASQVANANPGSIIQWDWRGGDLSHWPHNTGPMMTYMASCGSTTCDQFNSSNAKWFLIDRVGQSSDGSWAQANLMTGALASVQVPSNLAPGNYIMRHEIIALHLAVTLGGAEFYPGCAQLSIGGSQTGVPQPSDLVSLPGAYKDTDPGIFDPNVFDSGATYTFPGPPIASFISGASSSGNGTSSGSGPSSSGNSTSSNPGSSGGSSSGSGSGSGSCRLRRKSASSSSSTPNTTSSSSSSSSSSGYRKRALMFHRQTRNPRSLSRIMRDVFLGDQEQQRRGTGNQ</sequence>